<keyword evidence="2" id="KW-1185">Reference proteome</keyword>
<proteinExistence type="predicted"/>
<dbReference type="InterPro" id="IPR036691">
    <property type="entry name" value="Endo/exonu/phosph_ase_sf"/>
</dbReference>
<dbReference type="AlphaFoldDB" id="A0A9N7MMC6"/>
<organism evidence="1 2">
    <name type="scientific">Striga hermonthica</name>
    <name type="common">Purple witchweed</name>
    <name type="synonym">Buchnera hermonthica</name>
    <dbReference type="NCBI Taxonomy" id="68872"/>
    <lineage>
        <taxon>Eukaryota</taxon>
        <taxon>Viridiplantae</taxon>
        <taxon>Streptophyta</taxon>
        <taxon>Embryophyta</taxon>
        <taxon>Tracheophyta</taxon>
        <taxon>Spermatophyta</taxon>
        <taxon>Magnoliopsida</taxon>
        <taxon>eudicotyledons</taxon>
        <taxon>Gunneridae</taxon>
        <taxon>Pentapetalae</taxon>
        <taxon>asterids</taxon>
        <taxon>lamiids</taxon>
        <taxon>Lamiales</taxon>
        <taxon>Orobanchaceae</taxon>
        <taxon>Buchnereae</taxon>
        <taxon>Striga</taxon>
    </lineage>
</organism>
<gene>
    <name evidence="1" type="ORF">SHERM_10525</name>
</gene>
<protein>
    <recommendedName>
        <fullName evidence="3">Reverse transcriptase</fullName>
    </recommendedName>
</protein>
<feature type="non-terminal residue" evidence="1">
    <location>
        <position position="503"/>
    </location>
</feature>
<dbReference type="Proteomes" id="UP001153555">
    <property type="component" value="Unassembled WGS sequence"/>
</dbReference>
<dbReference type="EMBL" id="CACSLK010002435">
    <property type="protein sequence ID" value="CAA0808147.1"/>
    <property type="molecule type" value="Genomic_DNA"/>
</dbReference>
<evidence type="ECO:0008006" key="3">
    <source>
        <dbReference type="Google" id="ProtNLM"/>
    </source>
</evidence>
<dbReference type="PANTHER" id="PTHR33710:SF71">
    <property type="entry name" value="ENDONUCLEASE_EXONUCLEASE_PHOSPHATASE DOMAIN-CONTAINING PROTEIN"/>
    <property type="match status" value="1"/>
</dbReference>
<dbReference type="OrthoDB" id="905864at2759"/>
<name>A0A9N7MMC6_STRHE</name>
<dbReference type="Gene3D" id="3.60.10.10">
    <property type="entry name" value="Endonuclease/exonuclease/phosphatase"/>
    <property type="match status" value="1"/>
</dbReference>
<dbReference type="PANTHER" id="PTHR33710">
    <property type="entry name" value="BNAC02G09200D PROTEIN"/>
    <property type="match status" value="1"/>
</dbReference>
<evidence type="ECO:0000313" key="1">
    <source>
        <dbReference type="EMBL" id="CAA0808147.1"/>
    </source>
</evidence>
<sequence length="503" mass="59100">SMDGFPWMVSGDFNIFLYPDERVGGRTDRSWEMWDFVQTVADCELIDAGCESDPFTWVRDDLKKRLDRALVTEAWSEMFAVTVVTHLTRFRSDHSPLLIRCRFSSIPRQASFRFQNMWVRHHSFHDTVRDSWLQPTGLFGMHNLEAKLGRLRRRLRQWNWDVFGNLHQRLPAAQSAHVEDERVVVAAENSLVAATAMNRYLHRFWGIAQETGFLSRNQFLGKNSVSWQETSFRSRNQFLGKKLVSWQETSFSLKKRVSWQETSFMARNLFLAQETSFLARNMFLGKKPVSWQETCFSLKKPVSWQETCFLARNLFFAQETSFLARNQFLVKKPVSWRERNNLATHSDLNTNIHIKQSHDIHELNENRSLRLIRRFNVKIRVQTNPKITILEFFTLKDEFLSKSKRKICSGVQKCEQHSKLGYNIMKTSHKSLLYCIPQHMAKAYDRVEWLFLREALARMGFPERWISFVEACVEHCTFSVLVNGSPTDFFPLSRGLRQGDPLS</sequence>
<accession>A0A9N7MMC6</accession>
<reference evidence="1" key="1">
    <citation type="submission" date="2019-12" db="EMBL/GenBank/DDBJ databases">
        <authorList>
            <person name="Scholes J."/>
        </authorList>
    </citation>
    <scope>NUCLEOTIDE SEQUENCE</scope>
</reference>
<evidence type="ECO:0000313" key="2">
    <source>
        <dbReference type="Proteomes" id="UP001153555"/>
    </source>
</evidence>
<comment type="caution">
    <text evidence="1">The sequence shown here is derived from an EMBL/GenBank/DDBJ whole genome shotgun (WGS) entry which is preliminary data.</text>
</comment>
<dbReference type="SUPFAM" id="SSF56219">
    <property type="entry name" value="DNase I-like"/>
    <property type="match status" value="1"/>
</dbReference>
<feature type="non-terminal residue" evidence="1">
    <location>
        <position position="1"/>
    </location>
</feature>